<keyword evidence="1" id="KW-1133">Transmembrane helix</keyword>
<accession>A0ABX5WU87</accession>
<evidence type="ECO:0000313" key="2">
    <source>
        <dbReference type="EMBL" id="QDO82649.1"/>
    </source>
</evidence>
<keyword evidence="1" id="KW-0472">Membrane</keyword>
<keyword evidence="1" id="KW-0812">Transmembrane</keyword>
<name>A0ABX5WU87_9GAMM</name>
<dbReference type="Proteomes" id="UP000315947">
    <property type="component" value="Chromosome"/>
</dbReference>
<dbReference type="EMBL" id="CP041614">
    <property type="protein sequence ID" value="QDO82649.1"/>
    <property type="molecule type" value="Genomic_DNA"/>
</dbReference>
<proteinExistence type="predicted"/>
<keyword evidence="3" id="KW-1185">Reference proteome</keyword>
<organism evidence="2 3">
    <name type="scientific">Shewanella psychropiezotolerans</name>
    <dbReference type="NCBI Taxonomy" id="2593655"/>
    <lineage>
        <taxon>Bacteria</taxon>
        <taxon>Pseudomonadati</taxon>
        <taxon>Pseudomonadota</taxon>
        <taxon>Gammaproteobacteria</taxon>
        <taxon>Alteromonadales</taxon>
        <taxon>Shewanellaceae</taxon>
        <taxon>Shewanella</taxon>
    </lineage>
</organism>
<feature type="transmembrane region" description="Helical" evidence="1">
    <location>
        <begin position="6"/>
        <end position="24"/>
    </location>
</feature>
<dbReference type="RefSeq" id="WP_144045037.1">
    <property type="nucleotide sequence ID" value="NZ_CP041614.1"/>
</dbReference>
<dbReference type="NCBIfam" id="TIGR02106">
    <property type="entry name" value="cyd_oper_ybgT"/>
    <property type="match status" value="1"/>
</dbReference>
<dbReference type="InterPro" id="IPR011724">
    <property type="entry name" value="Cyd_oper_YbgT"/>
</dbReference>
<evidence type="ECO:0000256" key="1">
    <source>
        <dbReference type="SAM" id="Phobius"/>
    </source>
</evidence>
<sequence>MWYMCWILGVFFACACGIVNVIWYEMEQHQDNVAKDQQDQV</sequence>
<evidence type="ECO:0000313" key="3">
    <source>
        <dbReference type="Proteomes" id="UP000315947"/>
    </source>
</evidence>
<reference evidence="2 3" key="1">
    <citation type="submission" date="2019-07" db="EMBL/GenBank/DDBJ databases">
        <title>Shewanella sp. YLB-06 whole genomic sequence.</title>
        <authorList>
            <person name="Yu L."/>
        </authorList>
    </citation>
    <scope>NUCLEOTIDE SEQUENCE [LARGE SCALE GENOMIC DNA]</scope>
    <source>
        <strain evidence="2 3">YLB-06</strain>
    </source>
</reference>
<protein>
    <submittedName>
        <fullName evidence="2">Cytochrome bd-I oxidase subunit CydX</fullName>
    </submittedName>
</protein>
<gene>
    <name evidence="2" type="primary">cydX</name>
    <name evidence="2" type="ORF">FM037_04630</name>
</gene>
<dbReference type="InterPro" id="IPR012994">
    <property type="entry name" value="YbgT_YccB"/>
</dbReference>
<dbReference type="Pfam" id="PF08173">
    <property type="entry name" value="YbgT_YccB"/>
    <property type="match status" value="1"/>
</dbReference>